<organism evidence="2 3">
    <name type="scientific">Phytophthora palmivora</name>
    <dbReference type="NCBI Taxonomy" id="4796"/>
    <lineage>
        <taxon>Eukaryota</taxon>
        <taxon>Sar</taxon>
        <taxon>Stramenopiles</taxon>
        <taxon>Oomycota</taxon>
        <taxon>Peronosporomycetes</taxon>
        <taxon>Peronosporales</taxon>
        <taxon>Peronosporaceae</taxon>
        <taxon>Phytophthora</taxon>
    </lineage>
</organism>
<sequence>MAHDGRRDADGDIEMATAPPVFEFIKAPKLTKWSQPSLVTFLRDRRQYGGKIWERYLATGEVHENVLISIKSSIEPQILEHLARYVFKSEVFALSEETLREEIERKAGSLMNNHVPDVDKLFAERLRMDTSEKDVHARVASYFISFDKLVDDNGLASWVGRAEVTDAAGQQRMKTRCKLLMANLAPAMLRVDIQRLAEVTHRHVRQDDVALYELIVTRASLQQHYHQMQQEVKKAAPEKPKSTAKKSDGGGSKPTAATPTEARKNP</sequence>
<keyword evidence="3" id="KW-1185">Reference proteome</keyword>
<protein>
    <submittedName>
        <fullName evidence="2">Uncharacterized protein</fullName>
    </submittedName>
</protein>
<evidence type="ECO:0000313" key="3">
    <source>
        <dbReference type="Proteomes" id="UP000237271"/>
    </source>
</evidence>
<proteinExistence type="predicted"/>
<dbReference type="EMBL" id="NCKW01010506">
    <property type="protein sequence ID" value="POM65167.1"/>
    <property type="molecule type" value="Genomic_DNA"/>
</dbReference>
<evidence type="ECO:0000313" key="2">
    <source>
        <dbReference type="EMBL" id="POM65167.1"/>
    </source>
</evidence>
<feature type="region of interest" description="Disordered" evidence="1">
    <location>
        <begin position="226"/>
        <end position="266"/>
    </location>
</feature>
<evidence type="ECO:0000256" key="1">
    <source>
        <dbReference type="SAM" id="MobiDB-lite"/>
    </source>
</evidence>
<feature type="compositionally biased region" description="Basic and acidic residues" evidence="1">
    <location>
        <begin position="231"/>
        <end position="248"/>
    </location>
</feature>
<comment type="caution">
    <text evidence="2">The sequence shown here is derived from an EMBL/GenBank/DDBJ whole genome shotgun (WGS) entry which is preliminary data.</text>
</comment>
<dbReference type="OrthoDB" id="124620at2759"/>
<name>A0A2P4XHZ4_9STRA</name>
<dbReference type="AlphaFoldDB" id="A0A2P4XHZ4"/>
<feature type="non-terminal residue" evidence="2">
    <location>
        <position position="266"/>
    </location>
</feature>
<dbReference type="Proteomes" id="UP000237271">
    <property type="component" value="Unassembled WGS sequence"/>
</dbReference>
<gene>
    <name evidence="2" type="ORF">PHPALM_19164</name>
</gene>
<accession>A0A2P4XHZ4</accession>
<reference evidence="2 3" key="1">
    <citation type="journal article" date="2017" name="Genome Biol. Evol.">
        <title>Phytophthora megakarya and P. palmivora, closely related causal agents of cacao black pod rot, underwent increases in genome sizes and gene numbers by different mechanisms.</title>
        <authorList>
            <person name="Ali S.S."/>
            <person name="Shao J."/>
            <person name="Lary D.J."/>
            <person name="Kronmiller B."/>
            <person name="Shen D."/>
            <person name="Strem M.D."/>
            <person name="Amoako-Attah I."/>
            <person name="Akrofi A.Y."/>
            <person name="Begoude B.A."/>
            <person name="Ten Hoopen G.M."/>
            <person name="Coulibaly K."/>
            <person name="Kebe B.I."/>
            <person name="Melnick R.L."/>
            <person name="Guiltinan M.J."/>
            <person name="Tyler B.M."/>
            <person name="Meinhardt L.W."/>
            <person name="Bailey B.A."/>
        </authorList>
    </citation>
    <scope>NUCLEOTIDE SEQUENCE [LARGE SCALE GENOMIC DNA]</scope>
    <source>
        <strain evidence="3">sbr112.9</strain>
    </source>
</reference>